<dbReference type="EMBL" id="MU854170">
    <property type="protein sequence ID" value="KAK3933497.1"/>
    <property type="molecule type" value="Genomic_DNA"/>
</dbReference>
<evidence type="ECO:0000259" key="7">
    <source>
        <dbReference type="Pfam" id="PF17917"/>
    </source>
</evidence>
<dbReference type="GO" id="GO:0003964">
    <property type="term" value="F:RNA-directed DNA polymerase activity"/>
    <property type="evidence" value="ECO:0007669"/>
    <property type="project" value="UniProtKB-KW"/>
</dbReference>
<evidence type="ECO:0000256" key="5">
    <source>
        <dbReference type="ARBA" id="ARBA00022801"/>
    </source>
</evidence>
<keyword evidence="6" id="KW-0695">RNA-directed DNA polymerase</keyword>
<keyword evidence="5" id="KW-0378">Hydrolase</keyword>
<accession>A0AAN6RXH9</accession>
<evidence type="ECO:0000256" key="3">
    <source>
        <dbReference type="ARBA" id="ARBA00022722"/>
    </source>
</evidence>
<evidence type="ECO:0000256" key="6">
    <source>
        <dbReference type="ARBA" id="ARBA00022918"/>
    </source>
</evidence>
<name>A0AAN6RXH9_9PEZI</name>
<dbReference type="GO" id="GO:0016787">
    <property type="term" value="F:hydrolase activity"/>
    <property type="evidence" value="ECO:0007669"/>
    <property type="project" value="UniProtKB-KW"/>
</dbReference>
<keyword evidence="1" id="KW-0808">Transferase</keyword>
<organism evidence="8 9">
    <name type="scientific">Diplogelasinospora grovesii</name>
    <dbReference type="NCBI Taxonomy" id="303347"/>
    <lineage>
        <taxon>Eukaryota</taxon>
        <taxon>Fungi</taxon>
        <taxon>Dikarya</taxon>
        <taxon>Ascomycota</taxon>
        <taxon>Pezizomycotina</taxon>
        <taxon>Sordariomycetes</taxon>
        <taxon>Sordariomycetidae</taxon>
        <taxon>Sordariales</taxon>
        <taxon>Diplogelasinosporaceae</taxon>
        <taxon>Diplogelasinospora</taxon>
    </lineage>
</organism>
<comment type="caution">
    <text evidence="8">The sequence shown here is derived from an EMBL/GenBank/DDBJ whole genome shotgun (WGS) entry which is preliminary data.</text>
</comment>
<reference evidence="9" key="1">
    <citation type="journal article" date="2023" name="Mol. Phylogenet. Evol.">
        <title>Genome-scale phylogeny and comparative genomics of the fungal order Sordariales.</title>
        <authorList>
            <person name="Hensen N."/>
            <person name="Bonometti L."/>
            <person name="Westerberg I."/>
            <person name="Brannstrom I.O."/>
            <person name="Guillou S."/>
            <person name="Cros-Aarteil S."/>
            <person name="Calhoun S."/>
            <person name="Haridas S."/>
            <person name="Kuo A."/>
            <person name="Mondo S."/>
            <person name="Pangilinan J."/>
            <person name="Riley R."/>
            <person name="LaButti K."/>
            <person name="Andreopoulos B."/>
            <person name="Lipzen A."/>
            <person name="Chen C."/>
            <person name="Yan M."/>
            <person name="Daum C."/>
            <person name="Ng V."/>
            <person name="Clum A."/>
            <person name="Steindorff A."/>
            <person name="Ohm R.A."/>
            <person name="Martin F."/>
            <person name="Silar P."/>
            <person name="Natvig D.O."/>
            <person name="Lalanne C."/>
            <person name="Gautier V."/>
            <person name="Ament-Velasquez S.L."/>
            <person name="Kruys A."/>
            <person name="Hutchinson M.I."/>
            <person name="Powell A.J."/>
            <person name="Barry K."/>
            <person name="Miller A.N."/>
            <person name="Grigoriev I.V."/>
            <person name="Debuchy R."/>
            <person name="Gladieux P."/>
            <person name="Hiltunen Thoren M."/>
            <person name="Johannesson H."/>
        </authorList>
    </citation>
    <scope>NUCLEOTIDE SEQUENCE [LARGE SCALE GENOMIC DNA]</scope>
    <source>
        <strain evidence="9">CBS 340.73</strain>
    </source>
</reference>
<keyword evidence="4" id="KW-0255">Endonuclease</keyword>
<evidence type="ECO:0000313" key="8">
    <source>
        <dbReference type="EMBL" id="KAK3933497.1"/>
    </source>
</evidence>
<feature type="domain" description="Reverse transcriptase RNase H-like" evidence="7">
    <location>
        <begin position="1"/>
        <end position="41"/>
    </location>
</feature>
<gene>
    <name evidence="8" type="ORF">QBC46DRAFT_275637</name>
</gene>
<proteinExistence type="predicted"/>
<dbReference type="Pfam" id="PF17917">
    <property type="entry name" value="RT_RNaseH"/>
    <property type="match status" value="1"/>
</dbReference>
<dbReference type="GO" id="GO:0004519">
    <property type="term" value="F:endonuclease activity"/>
    <property type="evidence" value="ECO:0007669"/>
    <property type="project" value="UniProtKB-KW"/>
</dbReference>
<dbReference type="AlphaFoldDB" id="A0AAN6RXH9"/>
<protein>
    <recommendedName>
        <fullName evidence="7">Reverse transcriptase RNase H-like domain-containing protein</fullName>
    </recommendedName>
</protein>
<keyword evidence="9" id="KW-1185">Reference proteome</keyword>
<evidence type="ECO:0000313" key="9">
    <source>
        <dbReference type="Proteomes" id="UP001303473"/>
    </source>
</evidence>
<evidence type="ECO:0000256" key="4">
    <source>
        <dbReference type="ARBA" id="ARBA00022759"/>
    </source>
</evidence>
<dbReference type="InterPro" id="IPR041373">
    <property type="entry name" value="RT_RNaseH"/>
</dbReference>
<sequence length="101" mass="11959">AEKRYDATTRELRGLLFAIKRLKRYLFGTHFIVETDAIVLVHRLNGMLRWILFEHLYLMPLMKACDSNRARTKGARMPEMAAIDYTKGARYVLTHSRQFRK</sequence>
<feature type="non-terminal residue" evidence="8">
    <location>
        <position position="1"/>
    </location>
</feature>
<keyword evidence="3" id="KW-0540">Nuclease</keyword>
<evidence type="ECO:0000256" key="2">
    <source>
        <dbReference type="ARBA" id="ARBA00022695"/>
    </source>
</evidence>
<dbReference type="Proteomes" id="UP001303473">
    <property type="component" value="Unassembled WGS sequence"/>
</dbReference>
<evidence type="ECO:0000256" key="1">
    <source>
        <dbReference type="ARBA" id="ARBA00022679"/>
    </source>
</evidence>
<keyword evidence="2" id="KW-0548">Nucleotidyltransferase</keyword>